<reference evidence="1" key="3">
    <citation type="submission" date="2014-01" db="EMBL/GenBank/DDBJ databases">
        <title>Evolution of pathogenesis and genome organization in the Tremellales.</title>
        <authorList>
            <person name="Cuomo C."/>
            <person name="Litvintseva A."/>
            <person name="Heitman J."/>
            <person name="Chen Y."/>
            <person name="Sun S."/>
            <person name="Springer D."/>
            <person name="Dromer F."/>
            <person name="Young S."/>
            <person name="Zeng Q."/>
            <person name="Chapman S."/>
            <person name="Gujja S."/>
            <person name="Saif S."/>
            <person name="Birren B."/>
        </authorList>
    </citation>
    <scope>NUCLEOTIDE SEQUENCE</scope>
    <source>
        <strain evidence="1">CBS 10118</strain>
    </source>
</reference>
<dbReference type="EMBL" id="CP144542">
    <property type="protein sequence ID" value="WVW81939.1"/>
    <property type="molecule type" value="Genomic_DNA"/>
</dbReference>
<sequence>MSDHSWIDDLDEIAVDIDLKLHPVHADPKAEVIIISDDYVKFRASKFHLTRTSQFFEDLIETVRHEEHQEESIHLEFPSTTIALFLDLAGVCDPYIPIVSTNRARSLLDFVEFTLSDGLIDTARSTLMEAAKHHPFELLVIASQGDDLDLAKHALRNITSSAFREEFILRVPFVEDTEYKIGSLKEYLLRLTPAYHLAILIRSCTLARYNRLITMTNGSILDLRYYPPITGPASPIVLIPPDSSSLRRIEEYREWY</sequence>
<name>A0A1B9G9V5_9TREE</name>
<dbReference type="GeneID" id="30207047"/>
<dbReference type="RefSeq" id="XP_019048869.1">
    <property type="nucleotide sequence ID" value="XM_019189307.1"/>
</dbReference>
<dbReference type="OrthoDB" id="2564085at2759"/>
<dbReference type="VEuPathDB" id="FungiDB:I302_02648"/>
<evidence type="ECO:0000313" key="1">
    <source>
        <dbReference type="EMBL" id="OCF27799.1"/>
    </source>
</evidence>
<reference evidence="2" key="4">
    <citation type="submission" date="2024-02" db="EMBL/GenBank/DDBJ databases">
        <title>Comparative genomics of Cryptococcus and Kwoniella reveals pathogenesis evolution and contrasting modes of karyotype evolution via chromosome fusion or intercentromeric recombination.</title>
        <authorList>
            <person name="Coelho M.A."/>
            <person name="David-Palma M."/>
            <person name="Shea T."/>
            <person name="Bowers K."/>
            <person name="McGinley-Smith S."/>
            <person name="Mohammad A.W."/>
            <person name="Gnirke A."/>
            <person name="Yurkov A.M."/>
            <person name="Nowrousian M."/>
            <person name="Sun S."/>
            <person name="Cuomo C.A."/>
            <person name="Heitman J."/>
        </authorList>
    </citation>
    <scope>NUCLEOTIDE SEQUENCE</scope>
    <source>
        <strain evidence="2">CBS 10118</strain>
    </source>
</reference>
<dbReference type="EMBL" id="KI894019">
    <property type="protein sequence ID" value="OCF27799.1"/>
    <property type="molecule type" value="Genomic_DNA"/>
</dbReference>
<keyword evidence="3" id="KW-1185">Reference proteome</keyword>
<organism evidence="1">
    <name type="scientific">Kwoniella bestiolae CBS 10118</name>
    <dbReference type="NCBI Taxonomy" id="1296100"/>
    <lineage>
        <taxon>Eukaryota</taxon>
        <taxon>Fungi</taxon>
        <taxon>Dikarya</taxon>
        <taxon>Basidiomycota</taxon>
        <taxon>Agaricomycotina</taxon>
        <taxon>Tremellomycetes</taxon>
        <taxon>Tremellales</taxon>
        <taxon>Cryptococcaceae</taxon>
        <taxon>Kwoniella</taxon>
    </lineage>
</organism>
<dbReference type="Proteomes" id="UP000092730">
    <property type="component" value="Chromosome 2"/>
</dbReference>
<evidence type="ECO:0000313" key="3">
    <source>
        <dbReference type="Proteomes" id="UP000092730"/>
    </source>
</evidence>
<evidence type="ECO:0008006" key="4">
    <source>
        <dbReference type="Google" id="ProtNLM"/>
    </source>
</evidence>
<dbReference type="KEGG" id="kbi:30207047"/>
<evidence type="ECO:0000313" key="2">
    <source>
        <dbReference type="EMBL" id="WVW81939.1"/>
    </source>
</evidence>
<protein>
    <recommendedName>
        <fullName evidence="4">BTB domain-containing protein</fullName>
    </recommendedName>
</protein>
<proteinExistence type="predicted"/>
<accession>A0A1B9G9V5</accession>
<dbReference type="AlphaFoldDB" id="A0A1B9G9V5"/>
<gene>
    <name evidence="1" type="ORF">I302_02648</name>
    <name evidence="2" type="ORF">I302_103942</name>
</gene>
<reference evidence="1" key="1">
    <citation type="submission" date="2013-07" db="EMBL/GenBank/DDBJ databases">
        <title>The Genome Sequence of Cryptococcus bestiolae CBS10118.</title>
        <authorList>
            <consortium name="The Broad Institute Genome Sequencing Platform"/>
            <person name="Cuomo C."/>
            <person name="Litvintseva A."/>
            <person name="Chen Y."/>
            <person name="Heitman J."/>
            <person name="Sun S."/>
            <person name="Springer D."/>
            <person name="Dromer F."/>
            <person name="Young S.K."/>
            <person name="Zeng Q."/>
            <person name="Gargeya S."/>
            <person name="Fitzgerald M."/>
            <person name="Abouelleil A."/>
            <person name="Alvarado L."/>
            <person name="Berlin A.M."/>
            <person name="Chapman S.B."/>
            <person name="Dewar J."/>
            <person name="Goldberg J."/>
            <person name="Griggs A."/>
            <person name="Gujja S."/>
            <person name="Hansen M."/>
            <person name="Howarth C."/>
            <person name="Imamovic A."/>
            <person name="Larimer J."/>
            <person name="McCowan C."/>
            <person name="Murphy C."/>
            <person name="Pearson M."/>
            <person name="Priest M."/>
            <person name="Roberts A."/>
            <person name="Saif S."/>
            <person name="Shea T."/>
            <person name="Sykes S."/>
            <person name="Wortman J."/>
            <person name="Nusbaum C."/>
            <person name="Birren B."/>
        </authorList>
    </citation>
    <scope>NUCLEOTIDE SEQUENCE [LARGE SCALE GENOMIC DNA]</scope>
    <source>
        <strain evidence="1">CBS 10118</strain>
    </source>
</reference>
<reference evidence="2" key="2">
    <citation type="submission" date="2013-07" db="EMBL/GenBank/DDBJ databases">
        <authorList>
            <consortium name="The Broad Institute Genome Sequencing Platform"/>
            <person name="Cuomo C."/>
            <person name="Litvintseva A."/>
            <person name="Chen Y."/>
            <person name="Heitman J."/>
            <person name="Sun S."/>
            <person name="Springer D."/>
            <person name="Dromer F."/>
            <person name="Young S.K."/>
            <person name="Zeng Q."/>
            <person name="Gargeya S."/>
            <person name="Fitzgerald M."/>
            <person name="Abouelleil A."/>
            <person name="Alvarado L."/>
            <person name="Berlin A.M."/>
            <person name="Chapman S.B."/>
            <person name="Dewar J."/>
            <person name="Goldberg J."/>
            <person name="Griggs A."/>
            <person name="Gujja S."/>
            <person name="Hansen M."/>
            <person name="Howarth C."/>
            <person name="Imamovic A."/>
            <person name="Larimer J."/>
            <person name="McCowan C."/>
            <person name="Murphy C."/>
            <person name="Pearson M."/>
            <person name="Priest M."/>
            <person name="Roberts A."/>
            <person name="Saif S."/>
            <person name="Shea T."/>
            <person name="Sykes S."/>
            <person name="Wortman J."/>
            <person name="Nusbaum C."/>
            <person name="Birren B."/>
        </authorList>
    </citation>
    <scope>NUCLEOTIDE SEQUENCE</scope>
    <source>
        <strain evidence="2">CBS 10118</strain>
    </source>
</reference>